<feature type="binding site" evidence="1">
    <location>
        <position position="340"/>
    </location>
    <ligand>
        <name>Zn(2+)</name>
        <dbReference type="ChEBI" id="CHEBI:29105"/>
    </ligand>
</feature>
<proteinExistence type="predicted"/>
<name>A0AAD8JSM7_TARER</name>
<dbReference type="InterPro" id="IPR011257">
    <property type="entry name" value="DNA_glycosylase"/>
</dbReference>
<accession>A0AAD8JSM7</accession>
<dbReference type="GO" id="GO:0006284">
    <property type="term" value="P:base-excision repair"/>
    <property type="evidence" value="ECO:0007669"/>
    <property type="project" value="InterPro"/>
</dbReference>
<evidence type="ECO:0000256" key="1">
    <source>
        <dbReference type="PIRSR" id="PIRSR605019-1"/>
    </source>
</evidence>
<keyword evidence="3" id="KW-1185">Reference proteome</keyword>
<dbReference type="PANTHER" id="PTHR31116">
    <property type="entry name" value="OS04G0501200 PROTEIN"/>
    <property type="match status" value="1"/>
</dbReference>
<dbReference type="PANTHER" id="PTHR31116:SF5">
    <property type="entry name" value="OS06G0649800 PROTEIN"/>
    <property type="match status" value="1"/>
</dbReference>
<dbReference type="InterPro" id="IPR005019">
    <property type="entry name" value="Adenine_glyco"/>
</dbReference>
<evidence type="ECO:0008006" key="4">
    <source>
        <dbReference type="Google" id="ProtNLM"/>
    </source>
</evidence>
<protein>
    <recommendedName>
        <fullName evidence="4">DNA-3-methyladenine glycosylase I</fullName>
    </recommendedName>
</protein>
<keyword evidence="1" id="KW-0479">Metal-binding</keyword>
<feature type="binding site" evidence="1">
    <location>
        <position position="167"/>
    </location>
    <ligand>
        <name>Zn(2+)</name>
        <dbReference type="ChEBI" id="CHEBI:29105"/>
    </ligand>
</feature>
<dbReference type="SUPFAM" id="SSF48150">
    <property type="entry name" value="DNA-glycosylase"/>
    <property type="match status" value="1"/>
</dbReference>
<dbReference type="GO" id="GO:0046872">
    <property type="term" value="F:metal ion binding"/>
    <property type="evidence" value="ECO:0007669"/>
    <property type="project" value="UniProtKB-KW"/>
</dbReference>
<organism evidence="2 3">
    <name type="scientific">Tagetes erecta</name>
    <name type="common">African marigold</name>
    <dbReference type="NCBI Taxonomy" id="13708"/>
    <lineage>
        <taxon>Eukaryota</taxon>
        <taxon>Viridiplantae</taxon>
        <taxon>Streptophyta</taxon>
        <taxon>Embryophyta</taxon>
        <taxon>Tracheophyta</taxon>
        <taxon>Spermatophyta</taxon>
        <taxon>Magnoliopsida</taxon>
        <taxon>eudicotyledons</taxon>
        <taxon>Gunneridae</taxon>
        <taxon>Pentapetalae</taxon>
        <taxon>asterids</taxon>
        <taxon>campanulids</taxon>
        <taxon>Asterales</taxon>
        <taxon>Asteraceae</taxon>
        <taxon>Asteroideae</taxon>
        <taxon>Heliantheae alliance</taxon>
        <taxon>Tageteae</taxon>
        <taxon>Tagetes</taxon>
    </lineage>
</organism>
<sequence length="389" mass="42763">MSESPRVVSSVMDCDVSESRPVLVPAGNKTRSVPELRKPVAKCRSKVGKQEEVKKSPSPVTVTVNLPLHSKASSVLRQESKLLKSNLQMNASCSSDASSDSSHSRVSIGRISRRSMKTGKVENAVRTVSKTGKVGSVSRGEKFENGVVETDSCSEVSSDGLPGRKRCAWVTANTEPCYVIFHDEEWGVPVHDDKKLFELLSLSTALAELTWPIILNKRHLFREVFHGFDPITVSKLNDKKISAPGNPATSLLSEVKLRGIIENARQVCKIADEFGSFDKYIWGFINHKPLVNKFRYPRQVPIKTSKADSISKDLVKRGFRGVGPTVVYSFLQVAGLTNDHLVSCFRFNECIDAGPTKDISEDSGQNSRSENGNGLGLTNVIDELRLSTE</sequence>
<keyword evidence="1" id="KW-0862">Zinc</keyword>
<dbReference type="Proteomes" id="UP001229421">
    <property type="component" value="Unassembled WGS sequence"/>
</dbReference>
<dbReference type="Pfam" id="PF03352">
    <property type="entry name" value="Adenine_glyco"/>
    <property type="match status" value="1"/>
</dbReference>
<evidence type="ECO:0000313" key="2">
    <source>
        <dbReference type="EMBL" id="KAK1407110.1"/>
    </source>
</evidence>
<dbReference type="GO" id="GO:0008725">
    <property type="term" value="F:DNA-3-methyladenine glycosylase activity"/>
    <property type="evidence" value="ECO:0007669"/>
    <property type="project" value="InterPro"/>
</dbReference>
<dbReference type="EMBL" id="JAUHHV010000011">
    <property type="protein sequence ID" value="KAK1407110.1"/>
    <property type="molecule type" value="Genomic_DNA"/>
</dbReference>
<dbReference type="Gene3D" id="1.10.340.30">
    <property type="entry name" value="Hypothetical protein, domain 2"/>
    <property type="match status" value="1"/>
</dbReference>
<feature type="binding site" evidence="1">
    <location>
        <position position="182"/>
    </location>
    <ligand>
        <name>Zn(2+)</name>
        <dbReference type="ChEBI" id="CHEBI:29105"/>
    </ligand>
</feature>
<dbReference type="AlphaFoldDB" id="A0AAD8JSM7"/>
<evidence type="ECO:0000313" key="3">
    <source>
        <dbReference type="Proteomes" id="UP001229421"/>
    </source>
</evidence>
<feature type="binding site" evidence="1">
    <location>
        <position position="344"/>
    </location>
    <ligand>
        <name>Zn(2+)</name>
        <dbReference type="ChEBI" id="CHEBI:29105"/>
    </ligand>
</feature>
<reference evidence="2" key="1">
    <citation type="journal article" date="2023" name="bioRxiv">
        <title>Improved chromosome-level genome assembly for marigold (Tagetes erecta).</title>
        <authorList>
            <person name="Jiang F."/>
            <person name="Yuan L."/>
            <person name="Wang S."/>
            <person name="Wang H."/>
            <person name="Xu D."/>
            <person name="Wang A."/>
            <person name="Fan W."/>
        </authorList>
    </citation>
    <scope>NUCLEOTIDE SEQUENCE</scope>
    <source>
        <strain evidence="2">WSJ</strain>
        <tissue evidence="2">Leaf</tissue>
    </source>
</reference>
<gene>
    <name evidence="2" type="ORF">QVD17_38721</name>
</gene>
<comment type="caution">
    <text evidence="2">The sequence shown here is derived from an EMBL/GenBank/DDBJ whole genome shotgun (WGS) entry which is preliminary data.</text>
</comment>